<feature type="transmembrane region" description="Helical" evidence="7">
    <location>
        <begin position="57"/>
        <end position="84"/>
    </location>
</feature>
<sequence length="554" mass="59309">MASGSTATQREPSENEIKLVIGASSAGTIFEWYDFFIYGTLAYILKDAFYDVDNETLGLLLVWSTFAVGFAFRPIGAILFGFLGDRLGRKYTFLVTVTLMGIATAGVGLIPTVATIGIAAPIIVILLRVLQGLALGGEYGGAAIYVAEHAPPEKRGFYTSFIQASVAGGFVLSIAVVLACRFLIPEDDFQAWGWRVPFLLSIILLGISLWMRLKLSESPVFQAMKEAGETADNPFVESFTYPGNKKRIFVALFGVTGVLTTIWYTAFFSGMSFLRGPMHVDDLTVELILFVSGIIAMTFYVLIGKWSDRVGRKKPIIIGALATLVLLFPAFWTLGSLANPGIAQAAERTPITVAGPECSTDPFADLFDREQTDCGKVLEVLTAAGVPYELYGGTELQLAAGGEQIAIDPAWFEDGAARRDGIRAALGEYGFDFSKQQPGFANILGIVAVLLGLGMLSALTYGSVAALLSEMFPAKIRYSSMSIPYHIGAGYLGGFLPLIAGVIVASTGNIYSGLWYTWVVVAFGVVVAWWGLPSGPPADFEDSGEAPPASPVTP</sequence>
<organism evidence="9 10">
    <name type="scientific">Qipengyuania gelatinilytica</name>
    <dbReference type="NCBI Taxonomy" id="2867231"/>
    <lineage>
        <taxon>Bacteria</taxon>
        <taxon>Pseudomonadati</taxon>
        <taxon>Pseudomonadota</taxon>
        <taxon>Alphaproteobacteria</taxon>
        <taxon>Sphingomonadales</taxon>
        <taxon>Erythrobacteraceae</taxon>
        <taxon>Qipengyuania</taxon>
    </lineage>
</organism>
<evidence type="ECO:0000256" key="7">
    <source>
        <dbReference type="SAM" id="Phobius"/>
    </source>
</evidence>
<protein>
    <submittedName>
        <fullName evidence="9">MFS transporter</fullName>
    </submittedName>
</protein>
<keyword evidence="4 7" id="KW-0812">Transmembrane</keyword>
<feature type="transmembrane region" description="Helical" evidence="7">
    <location>
        <begin position="116"/>
        <end position="136"/>
    </location>
</feature>
<keyword evidence="2" id="KW-0813">Transport</keyword>
<feature type="transmembrane region" description="Helical" evidence="7">
    <location>
        <begin position="20"/>
        <end position="45"/>
    </location>
</feature>
<feature type="transmembrane region" description="Helical" evidence="7">
    <location>
        <begin position="287"/>
        <end position="304"/>
    </location>
</feature>
<comment type="subcellular location">
    <subcellularLocation>
        <location evidence="1">Cell membrane</location>
        <topology evidence="1">Multi-pass membrane protein</topology>
    </subcellularLocation>
</comment>
<dbReference type="InterPro" id="IPR020846">
    <property type="entry name" value="MFS_dom"/>
</dbReference>
<evidence type="ECO:0000256" key="1">
    <source>
        <dbReference type="ARBA" id="ARBA00004651"/>
    </source>
</evidence>
<proteinExistence type="predicted"/>
<evidence type="ECO:0000259" key="8">
    <source>
        <dbReference type="PROSITE" id="PS50850"/>
    </source>
</evidence>
<evidence type="ECO:0000313" key="10">
    <source>
        <dbReference type="Proteomes" id="UP000824321"/>
    </source>
</evidence>
<keyword evidence="3" id="KW-1003">Cell membrane</keyword>
<dbReference type="InterPro" id="IPR036259">
    <property type="entry name" value="MFS_trans_sf"/>
</dbReference>
<dbReference type="PROSITE" id="PS00217">
    <property type="entry name" value="SUGAR_TRANSPORT_2"/>
    <property type="match status" value="1"/>
</dbReference>
<keyword evidence="6 7" id="KW-0472">Membrane</keyword>
<feature type="transmembrane region" description="Helical" evidence="7">
    <location>
        <begin position="489"/>
        <end position="508"/>
    </location>
</feature>
<evidence type="ECO:0000256" key="4">
    <source>
        <dbReference type="ARBA" id="ARBA00022692"/>
    </source>
</evidence>
<feature type="transmembrane region" description="Helical" evidence="7">
    <location>
        <begin position="196"/>
        <end position="215"/>
    </location>
</feature>
<feature type="transmembrane region" description="Helical" evidence="7">
    <location>
        <begin position="248"/>
        <end position="267"/>
    </location>
</feature>
<dbReference type="EMBL" id="CP081294">
    <property type="protein sequence ID" value="QZD95442.1"/>
    <property type="molecule type" value="Genomic_DNA"/>
</dbReference>
<feature type="transmembrane region" description="Helical" evidence="7">
    <location>
        <begin position="157"/>
        <end position="184"/>
    </location>
</feature>
<dbReference type="Proteomes" id="UP000824321">
    <property type="component" value="Chromosome"/>
</dbReference>
<dbReference type="Pfam" id="PF00083">
    <property type="entry name" value="Sugar_tr"/>
    <property type="match status" value="1"/>
</dbReference>
<dbReference type="Gene3D" id="1.20.1250.20">
    <property type="entry name" value="MFS general substrate transporter like domains"/>
    <property type="match status" value="2"/>
</dbReference>
<dbReference type="RefSeq" id="WP_221431181.1">
    <property type="nucleotide sequence ID" value="NZ_CP081294.1"/>
</dbReference>
<feature type="domain" description="Major facilitator superfamily (MFS) profile" evidence="8">
    <location>
        <begin position="20"/>
        <end position="536"/>
    </location>
</feature>
<gene>
    <name evidence="9" type="ORF">K3136_01565</name>
</gene>
<name>A0ABX9A303_9SPHN</name>
<evidence type="ECO:0000256" key="3">
    <source>
        <dbReference type="ARBA" id="ARBA00022475"/>
    </source>
</evidence>
<feature type="transmembrane region" description="Helical" evidence="7">
    <location>
        <begin position="514"/>
        <end position="532"/>
    </location>
</feature>
<keyword evidence="10" id="KW-1185">Reference proteome</keyword>
<dbReference type="InterPro" id="IPR005829">
    <property type="entry name" value="Sugar_transporter_CS"/>
</dbReference>
<reference evidence="9 10" key="1">
    <citation type="submission" date="2021-08" db="EMBL/GenBank/DDBJ databases">
        <title>Comparative Genomics Analysis of the Genus Qipengyuania Reveals Extensive Genetic Diversity and Metabolic Versatility, Including the Description of Fifteen Novel Species.</title>
        <authorList>
            <person name="Liu Y."/>
        </authorList>
    </citation>
    <scope>NUCLEOTIDE SEQUENCE [LARGE SCALE GENOMIC DNA]</scope>
    <source>
        <strain evidence="9 10">1NDH1</strain>
    </source>
</reference>
<dbReference type="SUPFAM" id="SSF103473">
    <property type="entry name" value="MFS general substrate transporter"/>
    <property type="match status" value="1"/>
</dbReference>
<keyword evidence="5 7" id="KW-1133">Transmembrane helix</keyword>
<dbReference type="PANTHER" id="PTHR43045:SF7">
    <property type="entry name" value="MAJOR FACILITATOR SUPERFAMILY TRANSPORTER"/>
    <property type="match status" value="1"/>
</dbReference>
<evidence type="ECO:0000256" key="2">
    <source>
        <dbReference type="ARBA" id="ARBA00022448"/>
    </source>
</evidence>
<dbReference type="PROSITE" id="PS50850">
    <property type="entry name" value="MFS"/>
    <property type="match status" value="1"/>
</dbReference>
<dbReference type="PANTHER" id="PTHR43045">
    <property type="entry name" value="SHIKIMATE TRANSPORTER"/>
    <property type="match status" value="1"/>
</dbReference>
<dbReference type="PROSITE" id="PS00216">
    <property type="entry name" value="SUGAR_TRANSPORT_1"/>
    <property type="match status" value="1"/>
</dbReference>
<feature type="transmembrane region" description="Helical" evidence="7">
    <location>
        <begin position="443"/>
        <end position="468"/>
    </location>
</feature>
<evidence type="ECO:0000256" key="5">
    <source>
        <dbReference type="ARBA" id="ARBA00022989"/>
    </source>
</evidence>
<evidence type="ECO:0000256" key="6">
    <source>
        <dbReference type="ARBA" id="ARBA00023136"/>
    </source>
</evidence>
<dbReference type="InterPro" id="IPR005828">
    <property type="entry name" value="MFS_sugar_transport-like"/>
</dbReference>
<accession>A0ABX9A303</accession>
<feature type="transmembrane region" description="Helical" evidence="7">
    <location>
        <begin position="316"/>
        <end position="334"/>
    </location>
</feature>
<evidence type="ECO:0000313" key="9">
    <source>
        <dbReference type="EMBL" id="QZD95442.1"/>
    </source>
</evidence>